<keyword evidence="12" id="KW-1185">Reference proteome</keyword>
<dbReference type="InterPro" id="IPR057672">
    <property type="entry name" value="TPR_IPO4/5"/>
</dbReference>
<dbReference type="InterPro" id="IPR011989">
    <property type="entry name" value="ARM-like"/>
</dbReference>
<dbReference type="Proteomes" id="UP000694416">
    <property type="component" value="Unplaced"/>
</dbReference>
<evidence type="ECO:0000256" key="3">
    <source>
        <dbReference type="ARBA" id="ARBA00022448"/>
    </source>
</evidence>
<dbReference type="InterPro" id="IPR000357">
    <property type="entry name" value="HEAT"/>
</dbReference>
<organism evidence="11 12">
    <name type="scientific">Piliocolobus tephrosceles</name>
    <name type="common">Ugandan red Colobus</name>
    <dbReference type="NCBI Taxonomy" id="591936"/>
    <lineage>
        <taxon>Eukaryota</taxon>
        <taxon>Metazoa</taxon>
        <taxon>Chordata</taxon>
        <taxon>Craniata</taxon>
        <taxon>Vertebrata</taxon>
        <taxon>Euteleostomi</taxon>
        <taxon>Mammalia</taxon>
        <taxon>Eutheria</taxon>
        <taxon>Euarchontoglires</taxon>
        <taxon>Primates</taxon>
        <taxon>Haplorrhini</taxon>
        <taxon>Catarrhini</taxon>
        <taxon>Cercopithecidae</taxon>
        <taxon>Colobinae</taxon>
        <taxon>Piliocolobus</taxon>
    </lineage>
</organism>
<dbReference type="GO" id="GO:0005737">
    <property type="term" value="C:cytoplasm"/>
    <property type="evidence" value="ECO:0007669"/>
    <property type="project" value="UniProtKB-SubCell"/>
</dbReference>
<evidence type="ECO:0000313" key="11">
    <source>
        <dbReference type="Ensembl" id="ENSPTEP00000004887.1"/>
    </source>
</evidence>
<evidence type="ECO:0000256" key="2">
    <source>
        <dbReference type="ARBA" id="ARBA00004496"/>
    </source>
</evidence>
<dbReference type="GO" id="GO:0005634">
    <property type="term" value="C:nucleus"/>
    <property type="evidence" value="ECO:0007669"/>
    <property type="project" value="UniProtKB-SubCell"/>
</dbReference>
<dbReference type="InterPro" id="IPR041653">
    <property type="entry name" value="Importin_rep_4"/>
</dbReference>
<keyword evidence="8" id="KW-0539">Nucleus</keyword>
<proteinExistence type="predicted"/>
<evidence type="ECO:0000256" key="8">
    <source>
        <dbReference type="ARBA" id="ARBA00023242"/>
    </source>
</evidence>
<keyword evidence="4" id="KW-0963">Cytoplasm</keyword>
<name>A0A8C9GH47_9PRIM</name>
<dbReference type="GO" id="GO:0006606">
    <property type="term" value="P:protein import into nucleus"/>
    <property type="evidence" value="ECO:0007669"/>
    <property type="project" value="InterPro"/>
</dbReference>
<keyword evidence="5" id="KW-0677">Repeat</keyword>
<dbReference type="InterPro" id="IPR058584">
    <property type="entry name" value="IMB1_TNPO1-like_TPR"/>
</dbReference>
<evidence type="ECO:0000256" key="1">
    <source>
        <dbReference type="ARBA" id="ARBA00004123"/>
    </source>
</evidence>
<dbReference type="InterPro" id="IPR016024">
    <property type="entry name" value="ARM-type_fold"/>
</dbReference>
<dbReference type="Pfam" id="PF18808">
    <property type="entry name" value="Importin_rep_4"/>
    <property type="match status" value="1"/>
</dbReference>
<dbReference type="AlphaFoldDB" id="A0A8C9GH47"/>
<dbReference type="Gene3D" id="1.25.10.10">
    <property type="entry name" value="Leucine-rich Repeat Variant"/>
    <property type="match status" value="1"/>
</dbReference>
<evidence type="ECO:0000256" key="6">
    <source>
        <dbReference type="ARBA" id="ARBA00022927"/>
    </source>
</evidence>
<keyword evidence="6" id="KW-0653">Protein transport</keyword>
<evidence type="ECO:0000256" key="7">
    <source>
        <dbReference type="ARBA" id="ARBA00022990"/>
    </source>
</evidence>
<evidence type="ECO:0000256" key="5">
    <source>
        <dbReference type="ARBA" id="ARBA00022737"/>
    </source>
</evidence>
<evidence type="ECO:0000259" key="9">
    <source>
        <dbReference type="Pfam" id="PF25574"/>
    </source>
</evidence>
<protein>
    <submittedName>
        <fullName evidence="11">Importin subunit beta-3-like</fullName>
    </submittedName>
</protein>
<dbReference type="Pfam" id="PF25574">
    <property type="entry name" value="TPR_IMB1"/>
    <property type="match status" value="1"/>
</dbReference>
<dbReference type="Pfam" id="PF02985">
    <property type="entry name" value="HEAT"/>
    <property type="match status" value="1"/>
</dbReference>
<accession>A0A8C9GH47</accession>
<dbReference type="PANTHER" id="PTHR10527">
    <property type="entry name" value="IMPORTIN BETA"/>
    <property type="match status" value="1"/>
</dbReference>
<sequence>MEKIVEVIKGLSSSDSHVRNECENTLNYYKKNDLNNTVLSILKLLKTHKDTQVRLQCAILIRNIFRVYIKSGSNELNDNDNTDENNPSSGNQEQENYWDMLPENLKNIVKSELISNITIEPDKIVRSNLCNNIVDLSSKLLIDKQWPELLSVTLEFCNSTNSDVIISGYKILSGILGSISDKIEEKTNFVSICLKGLNSSNVQVRGECINLISCIVEDCYSPTLTKNLQATIPLILQSLSYMIKHSVSDILFLEECEKALQAIAKIIDYNAKFFSEYITNLCDVLFHICMKDDYELNYDYDNSLKSLSLEALVTIPERRPKMALSVPRFVEKIVHVAMLFMLDINNDSFNEWMNSIKESKDDNQELYDLGEEALDRVGKAFIDLDEANFIHILYTRVTEYLMKTTWEHKYVAIMSIAQTIEYLPEDEIEEQLEQVISMLLQALLDQDVRVRYATCQAIGQISLDHQPYVQREYPGELITALINTMNDLHLRVQSHATAAFVNFAEEVDKEAMLPYADMVIDILLQKLSSSNYLLVREQAVTAIAVIAGVIEDEFLKYYSTVVPIMKNVIQKAVSKEERTVRGKAIECISIIGMSVGKEVFLEDAKECMNALLQISSTKMEPEDPVKEYIQEAIGRICRALGNDFYPYLSSIVPTMLSLLSISPKPLCDDDEDLTIALMSNGQYVGLKTSLLEDQEKALDLLIIIIEVMKDSYSDYIQATATAVLPLLNYDLSDEVKQKALSATSELIEAAKILSEKNRQ</sequence>
<reference evidence="11" key="1">
    <citation type="submission" date="2025-08" db="UniProtKB">
        <authorList>
            <consortium name="Ensembl"/>
        </authorList>
    </citation>
    <scope>IDENTIFICATION</scope>
</reference>
<dbReference type="Ensembl" id="ENSPTET00000007554.1">
    <property type="protein sequence ID" value="ENSPTEP00000004887.1"/>
    <property type="gene ID" value="ENSPTEG00000005692.1"/>
</dbReference>
<feature type="domain" description="Importin subunit beta-1/Transportin-1-like TPR repeats" evidence="9">
    <location>
        <begin position="493"/>
        <end position="655"/>
    </location>
</feature>
<keyword evidence="7" id="KW-0007">Acetylation</keyword>
<dbReference type="InterPro" id="IPR040122">
    <property type="entry name" value="Importin_beta"/>
</dbReference>
<dbReference type="Pfam" id="PF25780">
    <property type="entry name" value="TPR_IPO5"/>
    <property type="match status" value="1"/>
</dbReference>
<comment type="subcellular location">
    <subcellularLocation>
        <location evidence="2">Cytoplasm</location>
    </subcellularLocation>
    <subcellularLocation>
        <location evidence="1">Nucleus</location>
    </subcellularLocation>
</comment>
<evidence type="ECO:0000259" key="10">
    <source>
        <dbReference type="Pfam" id="PF25780"/>
    </source>
</evidence>
<dbReference type="SUPFAM" id="SSF48371">
    <property type="entry name" value="ARM repeat"/>
    <property type="match status" value="1"/>
</dbReference>
<evidence type="ECO:0000313" key="12">
    <source>
        <dbReference type="Proteomes" id="UP000694416"/>
    </source>
</evidence>
<reference evidence="11" key="2">
    <citation type="submission" date="2025-09" db="UniProtKB">
        <authorList>
            <consortium name="Ensembl"/>
        </authorList>
    </citation>
    <scope>IDENTIFICATION</scope>
</reference>
<feature type="domain" description="IPO4/5-like TPR repeats" evidence="10">
    <location>
        <begin position="122"/>
        <end position="282"/>
    </location>
</feature>
<keyword evidence="3" id="KW-0813">Transport</keyword>
<evidence type="ECO:0000256" key="4">
    <source>
        <dbReference type="ARBA" id="ARBA00022490"/>
    </source>
</evidence>